<name>A0ABX2PJY8_9RHOB</name>
<evidence type="ECO:0000313" key="3">
    <source>
        <dbReference type="EMBL" id="NVO54430.1"/>
    </source>
</evidence>
<gene>
    <name evidence="3" type="ORF">HW561_01325</name>
</gene>
<accession>A0ABX2PJY8</accession>
<dbReference type="Proteomes" id="UP000630805">
    <property type="component" value="Unassembled WGS sequence"/>
</dbReference>
<evidence type="ECO:0000256" key="1">
    <source>
        <dbReference type="SAM" id="MobiDB-lite"/>
    </source>
</evidence>
<dbReference type="EMBL" id="JABXWT010000001">
    <property type="protein sequence ID" value="NVO54430.1"/>
    <property type="molecule type" value="Genomic_DNA"/>
</dbReference>
<organism evidence="3 4">
    <name type="scientific">Ruegeria haliotis</name>
    <dbReference type="NCBI Taxonomy" id="2747601"/>
    <lineage>
        <taxon>Bacteria</taxon>
        <taxon>Pseudomonadati</taxon>
        <taxon>Pseudomonadota</taxon>
        <taxon>Alphaproteobacteria</taxon>
        <taxon>Rhodobacterales</taxon>
        <taxon>Roseobacteraceae</taxon>
        <taxon>Ruegeria</taxon>
    </lineage>
</organism>
<keyword evidence="2" id="KW-0732">Signal</keyword>
<sequence>MFRVIPFASKCAVLVISAHLVSIPAAAQHTYNSTSAFIAVGGKKLSFHHRSKHKVQRYYVAPKSKHHAKPYKKRHSKPVKTHRHPGFKHRKFGYYPHQSFKRHGYKSLKFKHRYRFKRH</sequence>
<evidence type="ECO:0000256" key="2">
    <source>
        <dbReference type="SAM" id="SignalP"/>
    </source>
</evidence>
<feature type="region of interest" description="Disordered" evidence="1">
    <location>
        <begin position="62"/>
        <end position="88"/>
    </location>
</feature>
<keyword evidence="4" id="KW-1185">Reference proteome</keyword>
<dbReference type="RefSeq" id="WP_176861424.1">
    <property type="nucleotide sequence ID" value="NZ_JABXWT010000001.1"/>
</dbReference>
<reference evidence="3 4" key="1">
    <citation type="submission" date="2020-06" db="EMBL/GenBank/DDBJ databases">
        <authorList>
            <person name="Cao W.R."/>
        </authorList>
    </citation>
    <scope>NUCLEOTIDE SEQUENCE [LARGE SCALE GENOMIC DNA]</scope>
    <source>
        <strain evidence="3 4">B1Z28</strain>
    </source>
</reference>
<proteinExistence type="predicted"/>
<feature type="signal peptide" evidence="2">
    <location>
        <begin position="1"/>
        <end position="27"/>
    </location>
</feature>
<protein>
    <submittedName>
        <fullName evidence="3">Uncharacterized protein</fullName>
    </submittedName>
</protein>
<comment type="caution">
    <text evidence="3">The sequence shown here is derived from an EMBL/GenBank/DDBJ whole genome shotgun (WGS) entry which is preliminary data.</text>
</comment>
<feature type="compositionally biased region" description="Basic residues" evidence="1">
    <location>
        <begin position="63"/>
        <end position="88"/>
    </location>
</feature>
<evidence type="ECO:0000313" key="4">
    <source>
        <dbReference type="Proteomes" id="UP000630805"/>
    </source>
</evidence>
<feature type="chain" id="PRO_5046011399" evidence="2">
    <location>
        <begin position="28"/>
        <end position="119"/>
    </location>
</feature>